<dbReference type="PATRIC" id="fig|1397108.4.peg.979"/>
<name>A0A0N9ZXL3_9RHOB</name>
<accession>A0A0N9ZXL3</accession>
<gene>
    <name evidence="1" type="ORF">IMCC12053_952</name>
</gene>
<organism evidence="1 2">
    <name type="scientific">Celeribacter marinus</name>
    <dbReference type="NCBI Taxonomy" id="1397108"/>
    <lineage>
        <taxon>Bacteria</taxon>
        <taxon>Pseudomonadati</taxon>
        <taxon>Pseudomonadota</taxon>
        <taxon>Alphaproteobacteria</taxon>
        <taxon>Rhodobacterales</taxon>
        <taxon>Roseobacteraceae</taxon>
        <taxon>Celeribacter</taxon>
    </lineage>
</organism>
<dbReference type="RefSeq" id="WP_062216165.1">
    <property type="nucleotide sequence ID" value="NZ_CP012023.1"/>
</dbReference>
<dbReference type="STRING" id="1397108.IMCC12053_952"/>
<dbReference type="AlphaFoldDB" id="A0A0N9ZXL3"/>
<dbReference type="Proteomes" id="UP000064920">
    <property type="component" value="Chromosome"/>
</dbReference>
<dbReference type="EMBL" id="CP012023">
    <property type="protein sequence ID" value="ALI54900.1"/>
    <property type="molecule type" value="Genomic_DNA"/>
</dbReference>
<evidence type="ECO:0000313" key="1">
    <source>
        <dbReference type="EMBL" id="ALI54900.1"/>
    </source>
</evidence>
<protein>
    <submittedName>
        <fullName evidence="1">Uncharacterized protein</fullName>
    </submittedName>
</protein>
<sequence length="121" mass="13180">MARKNWHIKVEGDTLTLARRLPARFDFAATAVISGGAALRRGRMARQVRQDMWRALQTLRGFAPAVSVRVVGDDLEVIAGGGVAGAFPKAHCEAIVADVLSDPVRRARWIAHATREEADHA</sequence>
<proteinExistence type="predicted"/>
<keyword evidence="2" id="KW-1185">Reference proteome</keyword>
<evidence type="ECO:0000313" key="2">
    <source>
        <dbReference type="Proteomes" id="UP000064920"/>
    </source>
</evidence>
<dbReference type="OrthoDB" id="7658483at2"/>
<reference evidence="1 2" key="1">
    <citation type="submission" date="2015-05" db="EMBL/GenBank/DDBJ databases">
        <authorList>
            <person name="Wang D.B."/>
            <person name="Wang M."/>
        </authorList>
    </citation>
    <scope>NUCLEOTIDE SEQUENCE [LARGE SCALE GENOMIC DNA]</scope>
    <source>
        <strain evidence="1 2">IMCC 12053</strain>
    </source>
</reference>
<dbReference type="KEGG" id="cmar:IMCC12053_952"/>